<organism evidence="3 4">
    <name type="scientific">Gemmobacter caeni</name>
    <dbReference type="NCBI Taxonomy" id="589035"/>
    <lineage>
        <taxon>Bacteria</taxon>
        <taxon>Pseudomonadati</taxon>
        <taxon>Pseudomonadota</taxon>
        <taxon>Alphaproteobacteria</taxon>
        <taxon>Rhodobacterales</taxon>
        <taxon>Paracoccaceae</taxon>
        <taxon>Gemmobacter</taxon>
    </lineage>
</organism>
<dbReference type="Gene3D" id="3.40.50.720">
    <property type="entry name" value="NAD(P)-binding Rossmann-like Domain"/>
    <property type="match status" value="1"/>
</dbReference>
<dbReference type="Pfam" id="PF00106">
    <property type="entry name" value="adh_short"/>
    <property type="match status" value="1"/>
</dbReference>
<reference evidence="3 4" key="1">
    <citation type="submission" date="2018-04" db="EMBL/GenBank/DDBJ databases">
        <title>Genomic Encyclopedia of Archaeal and Bacterial Type Strains, Phase II (KMG-II): from individual species to whole genera.</title>
        <authorList>
            <person name="Goeker M."/>
        </authorList>
    </citation>
    <scope>NUCLEOTIDE SEQUENCE [LARGE SCALE GENOMIC DNA]</scope>
    <source>
        <strain evidence="3 4">DSM 21823</strain>
    </source>
</reference>
<dbReference type="OrthoDB" id="9803333at2"/>
<dbReference type="PRINTS" id="PR00080">
    <property type="entry name" value="SDRFAMILY"/>
</dbReference>
<evidence type="ECO:0000313" key="3">
    <source>
        <dbReference type="EMBL" id="PTX49393.1"/>
    </source>
</evidence>
<dbReference type="PRINTS" id="PR00081">
    <property type="entry name" value="GDHRDH"/>
</dbReference>
<dbReference type="FunFam" id="3.40.50.720:FF:000084">
    <property type="entry name" value="Short-chain dehydrogenase reductase"/>
    <property type="match status" value="1"/>
</dbReference>
<evidence type="ECO:0000256" key="1">
    <source>
        <dbReference type="ARBA" id="ARBA00006484"/>
    </source>
</evidence>
<dbReference type="InterPro" id="IPR002347">
    <property type="entry name" value="SDR_fam"/>
</dbReference>
<dbReference type="RefSeq" id="WP_054302923.1">
    <property type="nucleotide sequence ID" value="NZ_QBKP01000007.1"/>
</dbReference>
<dbReference type="CDD" id="cd05233">
    <property type="entry name" value="SDR_c"/>
    <property type="match status" value="1"/>
</dbReference>
<dbReference type="PANTHER" id="PTHR42879:SF2">
    <property type="entry name" value="3-OXOACYL-[ACYL-CARRIER-PROTEIN] REDUCTASE FABG"/>
    <property type="match status" value="1"/>
</dbReference>
<dbReference type="EMBL" id="QBKP01000007">
    <property type="protein sequence ID" value="PTX49393.1"/>
    <property type="molecule type" value="Genomic_DNA"/>
</dbReference>
<proteinExistence type="inferred from homology"/>
<keyword evidence="4" id="KW-1185">Reference proteome</keyword>
<name>A0A2T6B064_9RHOB</name>
<dbReference type="Proteomes" id="UP000244224">
    <property type="component" value="Unassembled WGS sequence"/>
</dbReference>
<dbReference type="InterPro" id="IPR050259">
    <property type="entry name" value="SDR"/>
</dbReference>
<sequence>MSTQKLAGKTVIVSGGSRGIGRGIALALAAEGADIAFCHFRDDERAKETAAAIAALGRKVHAAECDVSSVAAIHAFYAGAKAALGEIDILVNNAGHNITEAFEDISEASFDRMLDVHVKGTFFMAQTVYRDMKKRGSGRIINITSQLAYKGAPTLTHYCAAKGANATFTRALALECAGTGVLVNAVAPGVTNTDLLTPLSQELLDTLKAAIPLGRFAEVDEITPAAVLLASPEGAFFHGTCISPNGGEVMF</sequence>
<dbReference type="AlphaFoldDB" id="A0A2T6B064"/>
<evidence type="ECO:0000313" key="4">
    <source>
        <dbReference type="Proteomes" id="UP000244224"/>
    </source>
</evidence>
<dbReference type="PANTHER" id="PTHR42879">
    <property type="entry name" value="3-OXOACYL-(ACYL-CARRIER-PROTEIN) REDUCTASE"/>
    <property type="match status" value="1"/>
</dbReference>
<accession>A0A2T6B064</accession>
<dbReference type="InterPro" id="IPR036291">
    <property type="entry name" value="NAD(P)-bd_dom_sf"/>
</dbReference>
<dbReference type="SUPFAM" id="SSF51735">
    <property type="entry name" value="NAD(P)-binding Rossmann-fold domains"/>
    <property type="match status" value="1"/>
</dbReference>
<evidence type="ECO:0000256" key="2">
    <source>
        <dbReference type="RuleBase" id="RU000363"/>
    </source>
</evidence>
<comment type="caution">
    <text evidence="3">The sequence shown here is derived from an EMBL/GenBank/DDBJ whole genome shotgun (WGS) entry which is preliminary data.</text>
</comment>
<gene>
    <name evidence="3" type="ORF">C8N34_10740</name>
</gene>
<protein>
    <submittedName>
        <fullName evidence="3">3-oxoacyl-[acyl-carrier protein] reductase</fullName>
    </submittedName>
</protein>
<comment type="similarity">
    <text evidence="1 2">Belongs to the short-chain dehydrogenases/reductases (SDR) family.</text>
</comment>